<dbReference type="EMBL" id="KN557122">
    <property type="protein sequence ID" value="KHJ87741.1"/>
    <property type="molecule type" value="Genomic_DNA"/>
</dbReference>
<evidence type="ECO:0000313" key="3">
    <source>
        <dbReference type="Proteomes" id="UP000053660"/>
    </source>
</evidence>
<feature type="compositionally biased region" description="Polar residues" evidence="1">
    <location>
        <begin position="200"/>
        <end position="212"/>
    </location>
</feature>
<dbReference type="OrthoDB" id="4567at2759"/>
<feature type="compositionally biased region" description="Basic and acidic residues" evidence="1">
    <location>
        <begin position="18"/>
        <end position="27"/>
    </location>
</feature>
<accession>A0A0B1SV30</accession>
<feature type="compositionally biased region" description="Basic and acidic residues" evidence="1">
    <location>
        <begin position="90"/>
        <end position="107"/>
    </location>
</feature>
<feature type="non-terminal residue" evidence="2">
    <location>
        <position position="1"/>
    </location>
</feature>
<feature type="compositionally biased region" description="Basic and acidic residues" evidence="1">
    <location>
        <begin position="73"/>
        <end position="82"/>
    </location>
</feature>
<evidence type="ECO:0000256" key="1">
    <source>
        <dbReference type="SAM" id="MobiDB-lite"/>
    </source>
</evidence>
<name>A0A0B1SV30_OESDE</name>
<gene>
    <name evidence="2" type="ORF">OESDEN_12478</name>
</gene>
<dbReference type="Proteomes" id="UP000053660">
    <property type="component" value="Unassembled WGS sequence"/>
</dbReference>
<dbReference type="AlphaFoldDB" id="A0A0B1SV30"/>
<feature type="region of interest" description="Disordered" evidence="1">
    <location>
        <begin position="1"/>
        <end position="169"/>
    </location>
</feature>
<protein>
    <submittedName>
        <fullName evidence="2">Uncharacterized protein</fullName>
    </submittedName>
</protein>
<organism evidence="2 3">
    <name type="scientific">Oesophagostomum dentatum</name>
    <name type="common">Nodular worm</name>
    <dbReference type="NCBI Taxonomy" id="61180"/>
    <lineage>
        <taxon>Eukaryota</taxon>
        <taxon>Metazoa</taxon>
        <taxon>Ecdysozoa</taxon>
        <taxon>Nematoda</taxon>
        <taxon>Chromadorea</taxon>
        <taxon>Rhabditida</taxon>
        <taxon>Rhabditina</taxon>
        <taxon>Rhabditomorpha</taxon>
        <taxon>Strongyloidea</taxon>
        <taxon>Strongylidae</taxon>
        <taxon>Oesophagostomum</taxon>
    </lineage>
</organism>
<sequence>LRFSTKLLKHSKSQAFDKSLKREKSADDANSTKAPSQRRKKSRVALAPISIKVENESDSEGSSVSSSPARSVLDAHDVDRIADGALSDSEVDRHRNTPEPHANDVTDWKWGQIPETNKMKQEQAKTAETLKPKEESSGWTWFPWGHRSSPAPAPQPAEEGISLDELFSSDAASDPSKIQKYLGKAGSTAVSIDSGHASRGPSQPSSPTAQSEDVNFTDKVVFAFLYV</sequence>
<feature type="compositionally biased region" description="Low complexity" evidence="1">
    <location>
        <begin position="60"/>
        <end position="72"/>
    </location>
</feature>
<reference evidence="2 3" key="1">
    <citation type="submission" date="2014-03" db="EMBL/GenBank/DDBJ databases">
        <title>Draft genome of the hookworm Oesophagostomum dentatum.</title>
        <authorList>
            <person name="Mitreva M."/>
        </authorList>
    </citation>
    <scope>NUCLEOTIDE SEQUENCE [LARGE SCALE GENOMIC DNA]</scope>
    <source>
        <strain evidence="2 3">OD-Hann</strain>
    </source>
</reference>
<proteinExistence type="predicted"/>
<keyword evidence="3" id="KW-1185">Reference proteome</keyword>
<feature type="region of interest" description="Disordered" evidence="1">
    <location>
        <begin position="183"/>
        <end position="212"/>
    </location>
</feature>
<feature type="compositionally biased region" description="Basic and acidic residues" evidence="1">
    <location>
        <begin position="117"/>
        <end position="136"/>
    </location>
</feature>
<evidence type="ECO:0000313" key="2">
    <source>
        <dbReference type="EMBL" id="KHJ87741.1"/>
    </source>
</evidence>